<proteinExistence type="predicted"/>
<organism evidence="1 2">
    <name type="scientific">Thelephora terrestris</name>
    <dbReference type="NCBI Taxonomy" id="56493"/>
    <lineage>
        <taxon>Eukaryota</taxon>
        <taxon>Fungi</taxon>
        <taxon>Dikarya</taxon>
        <taxon>Basidiomycota</taxon>
        <taxon>Agaricomycotina</taxon>
        <taxon>Agaricomycetes</taxon>
        <taxon>Thelephorales</taxon>
        <taxon>Thelephoraceae</taxon>
        <taxon>Thelephora</taxon>
    </lineage>
</organism>
<dbReference type="PANTHER" id="PTHR14187">
    <property type="entry name" value="ALPHA KINASE/ELONGATION FACTOR 2 KINASE"/>
    <property type="match status" value="1"/>
</dbReference>
<reference evidence="1" key="1">
    <citation type="journal article" date="2020" name="Nat. Commun.">
        <title>Large-scale genome sequencing of mycorrhizal fungi provides insights into the early evolution of symbiotic traits.</title>
        <authorList>
            <person name="Miyauchi S."/>
            <person name="Kiss E."/>
            <person name="Kuo A."/>
            <person name="Drula E."/>
            <person name="Kohler A."/>
            <person name="Sanchez-Garcia M."/>
            <person name="Morin E."/>
            <person name="Andreopoulos B."/>
            <person name="Barry K.W."/>
            <person name="Bonito G."/>
            <person name="Buee M."/>
            <person name="Carver A."/>
            <person name="Chen C."/>
            <person name="Cichocki N."/>
            <person name="Clum A."/>
            <person name="Culley D."/>
            <person name="Crous P.W."/>
            <person name="Fauchery L."/>
            <person name="Girlanda M."/>
            <person name="Hayes R.D."/>
            <person name="Keri Z."/>
            <person name="LaButti K."/>
            <person name="Lipzen A."/>
            <person name="Lombard V."/>
            <person name="Magnuson J."/>
            <person name="Maillard F."/>
            <person name="Murat C."/>
            <person name="Nolan M."/>
            <person name="Ohm R.A."/>
            <person name="Pangilinan J."/>
            <person name="Pereira M.F."/>
            <person name="Perotto S."/>
            <person name="Peter M."/>
            <person name="Pfister S."/>
            <person name="Riley R."/>
            <person name="Sitrit Y."/>
            <person name="Stielow J.B."/>
            <person name="Szollosi G."/>
            <person name="Zifcakova L."/>
            <person name="Stursova M."/>
            <person name="Spatafora J.W."/>
            <person name="Tedersoo L."/>
            <person name="Vaario L.M."/>
            <person name="Yamada A."/>
            <person name="Yan M."/>
            <person name="Wang P."/>
            <person name="Xu J."/>
            <person name="Bruns T."/>
            <person name="Baldrian P."/>
            <person name="Vilgalys R."/>
            <person name="Dunand C."/>
            <person name="Henrissat B."/>
            <person name="Grigoriev I.V."/>
            <person name="Hibbett D."/>
            <person name="Nagy L.G."/>
            <person name="Martin F.M."/>
        </authorList>
    </citation>
    <scope>NUCLEOTIDE SEQUENCE</scope>
    <source>
        <strain evidence="1">UH-Tt-Lm1</strain>
    </source>
</reference>
<evidence type="ECO:0000313" key="2">
    <source>
        <dbReference type="Proteomes" id="UP000736335"/>
    </source>
</evidence>
<dbReference type="SUPFAM" id="SSF53067">
    <property type="entry name" value="Actin-like ATPase domain"/>
    <property type="match status" value="2"/>
</dbReference>
<evidence type="ECO:0000313" key="1">
    <source>
        <dbReference type="EMBL" id="KAF9783742.1"/>
    </source>
</evidence>
<dbReference type="Gene3D" id="3.90.640.10">
    <property type="entry name" value="Actin, Chain A, domain 4"/>
    <property type="match status" value="1"/>
</dbReference>
<dbReference type="PANTHER" id="PTHR14187:SF5">
    <property type="entry name" value="HEAT SHOCK 70 KDA PROTEIN 12A"/>
    <property type="match status" value="1"/>
</dbReference>
<protein>
    <submittedName>
        <fullName evidence="1">Uncharacterized protein</fullName>
    </submittedName>
</protein>
<dbReference type="EMBL" id="WIUZ02000009">
    <property type="protein sequence ID" value="KAF9783742.1"/>
    <property type="molecule type" value="Genomic_DNA"/>
</dbReference>
<accession>A0A9P6HBT0</accession>
<reference evidence="1" key="2">
    <citation type="submission" date="2020-11" db="EMBL/GenBank/DDBJ databases">
        <authorList>
            <consortium name="DOE Joint Genome Institute"/>
            <person name="Kuo A."/>
            <person name="Miyauchi S."/>
            <person name="Kiss E."/>
            <person name="Drula E."/>
            <person name="Kohler A."/>
            <person name="Sanchez-Garcia M."/>
            <person name="Andreopoulos B."/>
            <person name="Barry K.W."/>
            <person name="Bonito G."/>
            <person name="Buee M."/>
            <person name="Carver A."/>
            <person name="Chen C."/>
            <person name="Cichocki N."/>
            <person name="Clum A."/>
            <person name="Culley D."/>
            <person name="Crous P.W."/>
            <person name="Fauchery L."/>
            <person name="Girlanda M."/>
            <person name="Hayes R."/>
            <person name="Keri Z."/>
            <person name="Labutti K."/>
            <person name="Lipzen A."/>
            <person name="Lombard V."/>
            <person name="Magnuson J."/>
            <person name="Maillard F."/>
            <person name="Morin E."/>
            <person name="Murat C."/>
            <person name="Nolan M."/>
            <person name="Ohm R."/>
            <person name="Pangilinan J."/>
            <person name="Pereira M."/>
            <person name="Perotto S."/>
            <person name="Peter M."/>
            <person name="Riley R."/>
            <person name="Sitrit Y."/>
            <person name="Stielow B."/>
            <person name="Szollosi G."/>
            <person name="Zifcakova L."/>
            <person name="Stursova M."/>
            <person name="Spatafora J.W."/>
            <person name="Tedersoo L."/>
            <person name="Vaario L.-M."/>
            <person name="Yamada A."/>
            <person name="Yan M."/>
            <person name="Wang P."/>
            <person name="Xu J."/>
            <person name="Bruns T."/>
            <person name="Baldrian P."/>
            <person name="Vilgalys R."/>
            <person name="Henrissat B."/>
            <person name="Grigoriev I.V."/>
            <person name="Hibbett D."/>
            <person name="Nagy L.G."/>
            <person name="Martin F.M."/>
        </authorList>
    </citation>
    <scope>NUCLEOTIDE SEQUENCE</scope>
    <source>
        <strain evidence="1">UH-Tt-Lm1</strain>
    </source>
</reference>
<keyword evidence="2" id="KW-1185">Reference proteome</keyword>
<name>A0A9P6HBT0_9AGAM</name>
<dbReference type="Proteomes" id="UP000736335">
    <property type="component" value="Unassembled WGS sequence"/>
</dbReference>
<dbReference type="OrthoDB" id="3192600at2759"/>
<gene>
    <name evidence="1" type="ORF">BJ322DRAFT_1109591</name>
</gene>
<comment type="caution">
    <text evidence="1">The sequence shown here is derived from an EMBL/GenBank/DDBJ whole genome shotgun (WGS) entry which is preliminary data.</text>
</comment>
<dbReference type="AlphaFoldDB" id="A0A9P6HBT0"/>
<sequence>MTRTPYNGTARKLVLAFDIGTTYSGVAYAFLDPDQVPQVHSVTKYLDNPNAGSAKVPSILYYDQNGNFRGVENGTGLRDDKTLLRMRWKLMLGPTGPPAALKNQMSMNLPKGKTIVDVFSDFMRYLFDSTKTLFISSDQNGEKRWDSVAHNIELVLTHPNGWGGPQQSQLRSAAVKANIVPDTQAGLSRVHFVTEGEASFHFCAMDTQEGKALKYGDKVLVVDAGGGTIDISSYTVTNNDPLRVEELFQSKCLLQGGELVTARAKDMVSGKLKKSKFNTAEDMENFAQKFDEGLKRVFSNDAGAQYVKFGSPRDNDPKHGISGGRLKLTGKEVSGFFEPSIQSTVDSIREYFTEILSMNSHAFLVGGFASSPWLSGQFDQRLSDLGLKFFKPDTNTNKAVAIGAVSYHIDHIVKGRISKFTYGFSHDVLYNRFDQEHVKREHKTYIDDLGDKCVPDAFGAMLPKGTKVLESREIRRTVHAVRAGAPVRETLAEIIKYDGNKKDPRWTDVQPSKFETLCHVVANLSGAPCTLERGKTGNMCYTREYDVVLLVGLTELKAQICWIDSTTGLEKSSDAVIVYGDASEKSCAGTTVAPPSRFDPWNS</sequence>
<dbReference type="CDD" id="cd10170">
    <property type="entry name" value="ASKHA_NBD_HSP70"/>
    <property type="match status" value="1"/>
</dbReference>
<dbReference type="Gene3D" id="3.30.420.40">
    <property type="match status" value="2"/>
</dbReference>
<dbReference type="InterPro" id="IPR043129">
    <property type="entry name" value="ATPase_NBD"/>
</dbReference>